<organism evidence="11 12">
    <name type="scientific">Streptacidiphilus pinicola</name>
    <dbReference type="NCBI Taxonomy" id="2219663"/>
    <lineage>
        <taxon>Bacteria</taxon>
        <taxon>Bacillati</taxon>
        <taxon>Actinomycetota</taxon>
        <taxon>Actinomycetes</taxon>
        <taxon>Kitasatosporales</taxon>
        <taxon>Streptomycetaceae</taxon>
        <taxon>Streptacidiphilus</taxon>
    </lineage>
</organism>
<sequence>MHTGAPRYAGAPTGTRISGEGQVTETVGSTATPESGNSAGGEDLSRRDRKRARKSGDPEGTGGRKREKRPNVLKRIALFYRQVITELRKVVWPSRSDLTSYTTVVITFVLVIMAIVYGLDTGFVKLAQLVFG</sequence>
<dbReference type="GO" id="GO:0043952">
    <property type="term" value="P:protein transport by the Sec complex"/>
    <property type="evidence" value="ECO:0007669"/>
    <property type="project" value="UniProtKB-UniRule"/>
</dbReference>
<evidence type="ECO:0000256" key="6">
    <source>
        <dbReference type="ARBA" id="ARBA00022989"/>
    </source>
</evidence>
<dbReference type="PANTHER" id="PTHR33910">
    <property type="entry name" value="PROTEIN TRANSLOCASE SUBUNIT SECE"/>
    <property type="match status" value="1"/>
</dbReference>
<dbReference type="GO" id="GO:0065002">
    <property type="term" value="P:intracellular protein transmembrane transport"/>
    <property type="evidence" value="ECO:0007669"/>
    <property type="project" value="UniProtKB-UniRule"/>
</dbReference>
<protein>
    <recommendedName>
        <fullName evidence="9">Protein translocase subunit SecE</fullName>
    </recommendedName>
</protein>
<feature type="region of interest" description="Disordered" evidence="10">
    <location>
        <begin position="1"/>
        <end position="69"/>
    </location>
</feature>
<evidence type="ECO:0000313" key="12">
    <source>
        <dbReference type="Proteomes" id="UP000248889"/>
    </source>
</evidence>
<evidence type="ECO:0000256" key="3">
    <source>
        <dbReference type="ARBA" id="ARBA00022475"/>
    </source>
</evidence>
<evidence type="ECO:0000256" key="2">
    <source>
        <dbReference type="ARBA" id="ARBA00022448"/>
    </source>
</evidence>
<dbReference type="AlphaFoldDB" id="A0A2X0K0H9"/>
<evidence type="ECO:0000256" key="5">
    <source>
        <dbReference type="ARBA" id="ARBA00022927"/>
    </source>
</evidence>
<dbReference type="GO" id="GO:0009306">
    <property type="term" value="P:protein secretion"/>
    <property type="evidence" value="ECO:0007669"/>
    <property type="project" value="UniProtKB-UniRule"/>
</dbReference>
<comment type="subcellular location">
    <subcellularLocation>
        <location evidence="9">Cell membrane</location>
        <topology evidence="9">Single-pass membrane protein</topology>
    </subcellularLocation>
    <subcellularLocation>
        <location evidence="1">Membrane</location>
    </subcellularLocation>
</comment>
<dbReference type="PANTHER" id="PTHR33910:SF1">
    <property type="entry name" value="PROTEIN TRANSLOCASE SUBUNIT SECE"/>
    <property type="match status" value="1"/>
</dbReference>
<dbReference type="GO" id="GO:0006605">
    <property type="term" value="P:protein targeting"/>
    <property type="evidence" value="ECO:0007669"/>
    <property type="project" value="UniProtKB-UniRule"/>
</dbReference>
<proteinExistence type="inferred from homology"/>
<evidence type="ECO:0000256" key="8">
    <source>
        <dbReference type="ARBA" id="ARBA00023136"/>
    </source>
</evidence>
<evidence type="ECO:0000256" key="4">
    <source>
        <dbReference type="ARBA" id="ARBA00022692"/>
    </source>
</evidence>
<dbReference type="InterPro" id="IPR005807">
    <property type="entry name" value="SecE_bac"/>
</dbReference>
<keyword evidence="3 9" id="KW-1003">Cell membrane</keyword>
<gene>
    <name evidence="9" type="primary">secE</name>
    <name evidence="11" type="ORF">DN069_35955</name>
</gene>
<dbReference type="NCBIfam" id="TIGR00964">
    <property type="entry name" value="secE_bact"/>
    <property type="match status" value="1"/>
</dbReference>
<comment type="subunit">
    <text evidence="9">Component of the Sec protein translocase complex. Heterotrimer consisting of SecY, SecE and SecG subunits. The heterotrimers can form oligomers, although 1 heterotrimer is thought to be able to translocate proteins. Interacts with the ribosome. Interacts with SecDF, and other proteins may be involved. Interacts with SecA.</text>
</comment>
<keyword evidence="5 9" id="KW-0653">Protein transport</keyword>
<dbReference type="OrthoDB" id="9805743at2"/>
<reference evidence="11 12" key="1">
    <citation type="submission" date="2018-06" db="EMBL/GenBank/DDBJ databases">
        <title>Streptacidiphilus pinicola sp. nov., isolated from pine grove soil.</title>
        <authorList>
            <person name="Roh S.G."/>
            <person name="Park S."/>
            <person name="Kim M.-K."/>
            <person name="Yun B.-R."/>
            <person name="Park J."/>
            <person name="Kim M.J."/>
            <person name="Kim Y.S."/>
            <person name="Kim S.B."/>
        </authorList>
    </citation>
    <scope>NUCLEOTIDE SEQUENCE [LARGE SCALE GENOMIC DNA]</scope>
    <source>
        <strain evidence="11 12">MMS16-CNU450</strain>
    </source>
</reference>
<comment type="caution">
    <text evidence="11">The sequence shown here is derived from an EMBL/GenBank/DDBJ whole genome shotgun (WGS) entry which is preliminary data.</text>
</comment>
<keyword evidence="6 9" id="KW-1133">Transmembrane helix</keyword>
<dbReference type="HAMAP" id="MF_00422">
    <property type="entry name" value="SecE"/>
    <property type="match status" value="1"/>
</dbReference>
<name>A0A2X0K0H9_9ACTN</name>
<accession>A0A2X0K0H9</accession>
<dbReference type="Gene3D" id="1.20.5.1030">
    <property type="entry name" value="Preprotein translocase secy subunit"/>
    <property type="match status" value="1"/>
</dbReference>
<keyword evidence="12" id="KW-1185">Reference proteome</keyword>
<dbReference type="GO" id="GO:0008320">
    <property type="term" value="F:protein transmembrane transporter activity"/>
    <property type="evidence" value="ECO:0007669"/>
    <property type="project" value="UniProtKB-UniRule"/>
</dbReference>
<dbReference type="EMBL" id="QKYN01000192">
    <property type="protein sequence ID" value="RAG80850.1"/>
    <property type="molecule type" value="Genomic_DNA"/>
</dbReference>
<dbReference type="GO" id="GO:0005886">
    <property type="term" value="C:plasma membrane"/>
    <property type="evidence" value="ECO:0007669"/>
    <property type="project" value="UniProtKB-SubCell"/>
</dbReference>
<dbReference type="InterPro" id="IPR001901">
    <property type="entry name" value="Translocase_SecE/Sec61-g"/>
</dbReference>
<feature type="transmembrane region" description="Helical" evidence="9">
    <location>
        <begin position="98"/>
        <end position="119"/>
    </location>
</feature>
<keyword evidence="8 9" id="KW-0472">Membrane</keyword>
<comment type="function">
    <text evidence="9">Essential subunit of the Sec protein translocation channel SecYEG. Clamps together the 2 halves of SecY. May contact the channel plug during translocation.</text>
</comment>
<keyword evidence="7 9" id="KW-0811">Translocation</keyword>
<evidence type="ECO:0000256" key="9">
    <source>
        <dbReference type="HAMAP-Rule" id="MF_00422"/>
    </source>
</evidence>
<evidence type="ECO:0000256" key="10">
    <source>
        <dbReference type="SAM" id="MobiDB-lite"/>
    </source>
</evidence>
<feature type="compositionally biased region" description="Polar residues" evidence="10">
    <location>
        <begin position="21"/>
        <end position="37"/>
    </location>
</feature>
<comment type="similarity">
    <text evidence="9">Belongs to the SecE/SEC61-gamma family.</text>
</comment>
<dbReference type="Proteomes" id="UP000248889">
    <property type="component" value="Unassembled WGS sequence"/>
</dbReference>
<keyword evidence="4 9" id="KW-0812">Transmembrane</keyword>
<dbReference type="Pfam" id="PF00584">
    <property type="entry name" value="SecE"/>
    <property type="match status" value="1"/>
</dbReference>
<keyword evidence="2 9" id="KW-0813">Transport</keyword>
<dbReference type="InterPro" id="IPR038379">
    <property type="entry name" value="SecE_sf"/>
</dbReference>
<evidence type="ECO:0000256" key="1">
    <source>
        <dbReference type="ARBA" id="ARBA00004370"/>
    </source>
</evidence>
<evidence type="ECO:0000313" key="11">
    <source>
        <dbReference type="EMBL" id="RAG80850.1"/>
    </source>
</evidence>
<evidence type="ECO:0000256" key="7">
    <source>
        <dbReference type="ARBA" id="ARBA00023010"/>
    </source>
</evidence>